<dbReference type="InterPro" id="IPR011004">
    <property type="entry name" value="Trimer_LpxA-like_sf"/>
</dbReference>
<evidence type="ECO:0000313" key="1">
    <source>
        <dbReference type="EMBL" id="GER21701.1"/>
    </source>
</evidence>
<dbReference type="Proteomes" id="UP000325307">
    <property type="component" value="Unassembled WGS sequence"/>
</dbReference>
<dbReference type="RefSeq" id="WP_149955225.1">
    <property type="nucleotide sequence ID" value="NZ_BKDJ01000001.1"/>
</dbReference>
<dbReference type="EMBL" id="BKDJ01000001">
    <property type="protein sequence ID" value="GER21701.1"/>
    <property type="molecule type" value="Genomic_DNA"/>
</dbReference>
<organism evidence="1 2">
    <name type="scientific">Zafaria cholistanensis</name>
    <dbReference type="NCBI Taxonomy" id="1682741"/>
    <lineage>
        <taxon>Bacteria</taxon>
        <taxon>Bacillati</taxon>
        <taxon>Actinomycetota</taxon>
        <taxon>Actinomycetes</taxon>
        <taxon>Micrococcales</taxon>
        <taxon>Micrococcaceae</taxon>
        <taxon>Zafaria</taxon>
    </lineage>
</organism>
<name>A0A5A7NPM3_9MICC</name>
<proteinExistence type="predicted"/>
<protein>
    <recommendedName>
        <fullName evidence="3">Acetyltransferase</fullName>
    </recommendedName>
</protein>
<dbReference type="Gene3D" id="2.160.10.10">
    <property type="entry name" value="Hexapeptide repeat proteins"/>
    <property type="match status" value="1"/>
</dbReference>
<dbReference type="OrthoDB" id="9815592at2"/>
<evidence type="ECO:0000313" key="2">
    <source>
        <dbReference type="Proteomes" id="UP000325307"/>
    </source>
</evidence>
<keyword evidence="2" id="KW-1185">Reference proteome</keyword>
<accession>A0A5A7NPM3</accession>
<evidence type="ECO:0008006" key="3">
    <source>
        <dbReference type="Google" id="ProtNLM"/>
    </source>
</evidence>
<dbReference type="AlphaFoldDB" id="A0A5A7NPM3"/>
<reference evidence="1 2" key="1">
    <citation type="submission" date="2019-09" db="EMBL/GenBank/DDBJ databases">
        <title>Arthrobacter zafarii sp. nov., a moderately thermotolerant and halotolerant actinobacterium isolated from Cholistan desert soil of Pakistan.</title>
        <authorList>
            <person name="Amin A."/>
            <person name="Ahmed I."/>
            <person name="Khalid N."/>
            <person name="Schumann P."/>
            <person name="Busse H.J."/>
            <person name="Khan I.U."/>
            <person name="Li S."/>
            <person name="Li W.J."/>
        </authorList>
    </citation>
    <scope>NUCLEOTIDE SEQUENCE [LARGE SCALE GENOMIC DNA]</scope>
    <source>
        <strain evidence="1 2">NCCP-1664</strain>
    </source>
</reference>
<comment type="caution">
    <text evidence="1">The sequence shown here is derived from an EMBL/GenBank/DDBJ whole genome shotgun (WGS) entry which is preliminary data.</text>
</comment>
<dbReference type="SUPFAM" id="SSF51161">
    <property type="entry name" value="Trimeric LpxA-like enzymes"/>
    <property type="match status" value="1"/>
</dbReference>
<gene>
    <name evidence="1" type="ORF">NCCP1664_01980</name>
</gene>
<sequence>MQFKSLFVIVVGALPAGKIKNYLLRRAGWIIGDNVQIGPSVFVRIKNVSIEGGSRIGPLNVFRDLNLLHMESGSVIGQWNWVSSAPSIAGQQGGKLHLGAESAVTSRHYLDVSGGVIIGSYTTIAGVRSTFVTHGIDWRSSQQRVQQIVVGDYCIVGSNCALTPGVSVASNVVVGMGTVLAKDSALSGNTLVIGPRGSASSNDLSGQYFTRERGFVD</sequence>